<accession>A0AAD6I8L9</accession>
<evidence type="ECO:0000313" key="2">
    <source>
        <dbReference type="Proteomes" id="UP001219568"/>
    </source>
</evidence>
<dbReference type="EMBL" id="JAQJZL010000010">
    <property type="protein sequence ID" value="KAJ6035689.1"/>
    <property type="molecule type" value="Genomic_DNA"/>
</dbReference>
<name>A0AAD6I8L9_PENCN</name>
<dbReference type="Proteomes" id="UP001219568">
    <property type="component" value="Unassembled WGS sequence"/>
</dbReference>
<gene>
    <name evidence="1" type="ORF">N7460_009864</name>
</gene>
<sequence>MGSRMIDNFCTNIVLNTKDGFHEGDTGWGESDIECTVTLKLDGGDGEQSMSKEECVHYVGQIANDCDTNSGDKHGGVFHVGNCISFNMTMYDPSVVFGG</sequence>
<reference evidence="1" key="1">
    <citation type="journal article" date="2023" name="IMA Fungus">
        <title>Comparative genomic study of the Penicillium genus elucidates a diverse pangenome and 15 lateral gene transfer events.</title>
        <authorList>
            <person name="Petersen C."/>
            <person name="Sorensen T."/>
            <person name="Nielsen M.R."/>
            <person name="Sondergaard T.E."/>
            <person name="Sorensen J.L."/>
            <person name="Fitzpatrick D.A."/>
            <person name="Frisvad J.C."/>
            <person name="Nielsen K.L."/>
        </authorList>
    </citation>
    <scope>NUCLEOTIDE SEQUENCE</scope>
    <source>
        <strain evidence="1">IBT 15450</strain>
    </source>
</reference>
<comment type="caution">
    <text evidence="1">The sequence shown here is derived from an EMBL/GenBank/DDBJ whole genome shotgun (WGS) entry which is preliminary data.</text>
</comment>
<reference evidence="1" key="2">
    <citation type="submission" date="2023-01" db="EMBL/GenBank/DDBJ databases">
        <authorList>
            <person name="Petersen C."/>
        </authorList>
    </citation>
    <scope>NUCLEOTIDE SEQUENCE</scope>
    <source>
        <strain evidence="1">IBT 15450</strain>
    </source>
</reference>
<protein>
    <submittedName>
        <fullName evidence="1">Uncharacterized protein</fullName>
    </submittedName>
</protein>
<dbReference type="AlphaFoldDB" id="A0AAD6I8L9"/>
<organism evidence="1 2">
    <name type="scientific">Penicillium canescens</name>
    <dbReference type="NCBI Taxonomy" id="5083"/>
    <lineage>
        <taxon>Eukaryota</taxon>
        <taxon>Fungi</taxon>
        <taxon>Dikarya</taxon>
        <taxon>Ascomycota</taxon>
        <taxon>Pezizomycotina</taxon>
        <taxon>Eurotiomycetes</taxon>
        <taxon>Eurotiomycetidae</taxon>
        <taxon>Eurotiales</taxon>
        <taxon>Aspergillaceae</taxon>
        <taxon>Penicillium</taxon>
    </lineage>
</organism>
<keyword evidence="2" id="KW-1185">Reference proteome</keyword>
<evidence type="ECO:0000313" key="1">
    <source>
        <dbReference type="EMBL" id="KAJ6035689.1"/>
    </source>
</evidence>
<proteinExistence type="predicted"/>